<dbReference type="GeneTree" id="ENSGT00520000061927"/>
<sequence>MSGNGAVWGRVRGRLRAFPERLAACRAEAAAYGRCVQASTAPGGRLTKDLCVQEFEALRNCFAAAAKTTPRGGL</sequence>
<accession>A0A8C8XY90</accession>
<dbReference type="GO" id="GO:0005759">
    <property type="term" value="C:mitochondrial matrix"/>
    <property type="evidence" value="ECO:0007669"/>
    <property type="project" value="Ensembl"/>
</dbReference>
<dbReference type="Proteomes" id="UP000694399">
    <property type="component" value="Chromosome E2"/>
</dbReference>
<dbReference type="OMA" id="KKDLCAQ"/>
<reference evidence="1" key="3">
    <citation type="submission" date="2025-09" db="UniProtKB">
        <authorList>
            <consortium name="Ensembl"/>
        </authorList>
    </citation>
    <scope>IDENTIFICATION</scope>
</reference>
<dbReference type="PANTHER" id="PTHR34561:SF1">
    <property type="entry name" value="NADH DEHYDROGENASE [UBIQUINONE] 1 ALPHA SUBCOMPLEX ASSEMBLY FACTOR 8"/>
    <property type="match status" value="1"/>
</dbReference>
<dbReference type="PANTHER" id="PTHR34561">
    <property type="entry name" value="NADH DEHYDROGENASE [UBIQUINONE] 1 ALPHA SUBCOMPLEX ASSEMBLY FACTOR 8"/>
    <property type="match status" value="1"/>
</dbReference>
<evidence type="ECO:0000313" key="2">
    <source>
        <dbReference type="Proteomes" id="UP000694399"/>
    </source>
</evidence>
<dbReference type="AlphaFoldDB" id="A0A8C8XY90"/>
<dbReference type="RefSeq" id="XP_042771173.1">
    <property type="nucleotide sequence ID" value="XM_042915239.1"/>
</dbReference>
<name>A0A8C8XY90_PANLE</name>
<proteinExistence type="predicted"/>
<reference evidence="1" key="2">
    <citation type="submission" date="2025-08" db="UniProtKB">
        <authorList>
            <consortium name="Ensembl"/>
        </authorList>
    </citation>
    <scope>IDENTIFICATION</scope>
</reference>
<organism evidence="1 2">
    <name type="scientific">Panthera leo</name>
    <name type="common">Lion</name>
    <dbReference type="NCBI Taxonomy" id="9689"/>
    <lineage>
        <taxon>Eukaryota</taxon>
        <taxon>Metazoa</taxon>
        <taxon>Chordata</taxon>
        <taxon>Craniata</taxon>
        <taxon>Vertebrata</taxon>
        <taxon>Euteleostomi</taxon>
        <taxon>Mammalia</taxon>
        <taxon>Eutheria</taxon>
        <taxon>Laurasiatheria</taxon>
        <taxon>Carnivora</taxon>
        <taxon>Feliformia</taxon>
        <taxon>Felidae</taxon>
        <taxon>Pantherinae</taxon>
        <taxon>Panthera</taxon>
    </lineage>
</organism>
<gene>
    <name evidence="1" type="primary">NDUFAF8</name>
</gene>
<protein>
    <submittedName>
        <fullName evidence="1">NADH:ubiquinone oxidoreductase complex assembly factor 8</fullName>
    </submittedName>
</protein>
<dbReference type="GO" id="GO:0032981">
    <property type="term" value="P:mitochondrial respiratory chain complex I assembly"/>
    <property type="evidence" value="ECO:0007669"/>
    <property type="project" value="Ensembl"/>
</dbReference>
<evidence type="ECO:0000313" key="1">
    <source>
        <dbReference type="Ensembl" id="ENSPLOP00000023578.1"/>
    </source>
</evidence>
<reference evidence="1" key="1">
    <citation type="journal article" date="2019" name="bioRxiv">
        <title>Long live the king: chromosome-level assembly of the lion (Panthera leo) using linked-read, Hi-C, and long read data.</title>
        <authorList>
            <person name="Armstrong E.E."/>
            <person name="Taylor R.W."/>
            <person name="Miller D.E."/>
            <person name="Kaelin C."/>
            <person name="Barsh G."/>
            <person name="Hadly E.A."/>
            <person name="Petrov D."/>
        </authorList>
    </citation>
    <scope>NUCLEOTIDE SEQUENCE [LARGE SCALE GENOMIC DNA]</scope>
</reference>
<dbReference type="Ensembl" id="ENSPLOT00000026046.1">
    <property type="protein sequence ID" value="ENSPLOP00000023578.1"/>
    <property type="gene ID" value="ENSPLOG00000017286.1"/>
</dbReference>
<dbReference type="CTD" id="284184"/>
<dbReference type="InterPro" id="IPR034595">
    <property type="entry name" value="NDUFAF8"/>
</dbReference>
<dbReference type="GeneID" id="122206241"/>
<keyword evidence="2" id="KW-1185">Reference proteome</keyword>